<dbReference type="InterPro" id="IPR015424">
    <property type="entry name" value="PyrdxlP-dep_Trfase"/>
</dbReference>
<reference evidence="9" key="1">
    <citation type="submission" date="2021-02" db="EMBL/GenBank/DDBJ databases">
        <authorList>
            <person name="Dougan E. K."/>
            <person name="Rhodes N."/>
            <person name="Thang M."/>
            <person name="Chan C."/>
        </authorList>
    </citation>
    <scope>NUCLEOTIDE SEQUENCE</scope>
</reference>
<keyword evidence="4 7" id="KW-0663">Pyridoxal phosphate</keyword>
<dbReference type="Pfam" id="PF00282">
    <property type="entry name" value="Pyridoxal_deC"/>
    <property type="match status" value="1"/>
</dbReference>
<evidence type="ECO:0000256" key="4">
    <source>
        <dbReference type="ARBA" id="ARBA00022898"/>
    </source>
</evidence>
<keyword evidence="5 8" id="KW-0456">Lyase</keyword>
<feature type="modified residue" description="N6-(pyridoxal phosphate)lysine" evidence="7">
    <location>
        <position position="321"/>
    </location>
</feature>
<proteinExistence type="inferred from homology"/>
<dbReference type="InterPro" id="IPR010107">
    <property type="entry name" value="Glutamate_decarboxylase"/>
</dbReference>
<dbReference type="Gene3D" id="3.90.1150.160">
    <property type="match status" value="1"/>
</dbReference>
<comment type="caution">
    <text evidence="9">The sequence shown here is derived from an EMBL/GenBank/DDBJ whole genome shotgun (WGS) entry which is preliminary data.</text>
</comment>
<dbReference type="EC" id="4.1.1.15" evidence="3"/>
<evidence type="ECO:0000256" key="7">
    <source>
        <dbReference type="PIRSR" id="PIRSR602129-50"/>
    </source>
</evidence>
<gene>
    <name evidence="9" type="ORF">PGLA2088_LOCUS9010</name>
</gene>
<protein>
    <recommendedName>
        <fullName evidence="3">glutamate decarboxylase</fullName>
        <ecNumber evidence="3">4.1.1.15</ecNumber>
    </recommendedName>
</protein>
<dbReference type="PANTHER" id="PTHR43321:SF3">
    <property type="entry name" value="GLUTAMATE DECARBOXYLASE"/>
    <property type="match status" value="1"/>
</dbReference>
<comment type="similarity">
    <text evidence="2 8">Belongs to the group II decarboxylase family.</text>
</comment>
<accession>A0A813IEI6</accession>
<organism evidence="9 10">
    <name type="scientific">Polarella glacialis</name>
    <name type="common">Dinoflagellate</name>
    <dbReference type="NCBI Taxonomy" id="89957"/>
    <lineage>
        <taxon>Eukaryota</taxon>
        <taxon>Sar</taxon>
        <taxon>Alveolata</taxon>
        <taxon>Dinophyceae</taxon>
        <taxon>Suessiales</taxon>
        <taxon>Suessiaceae</taxon>
        <taxon>Polarella</taxon>
    </lineage>
</organism>
<dbReference type="InterPro" id="IPR002129">
    <property type="entry name" value="PyrdxlP-dep_de-COase"/>
</dbReference>
<evidence type="ECO:0000256" key="5">
    <source>
        <dbReference type="ARBA" id="ARBA00023239"/>
    </source>
</evidence>
<evidence type="ECO:0000256" key="3">
    <source>
        <dbReference type="ARBA" id="ARBA00012421"/>
    </source>
</evidence>
<dbReference type="EMBL" id="CAJNNW010009836">
    <property type="protein sequence ID" value="CAE8651309.1"/>
    <property type="molecule type" value="Genomic_DNA"/>
</dbReference>
<comment type="catalytic activity">
    <reaction evidence="6">
        <text>L-glutamate + H(+) = 4-aminobutanoate + CO2</text>
        <dbReference type="Rhea" id="RHEA:17785"/>
        <dbReference type="ChEBI" id="CHEBI:15378"/>
        <dbReference type="ChEBI" id="CHEBI:16526"/>
        <dbReference type="ChEBI" id="CHEBI:29985"/>
        <dbReference type="ChEBI" id="CHEBI:59888"/>
        <dbReference type="EC" id="4.1.1.15"/>
    </reaction>
</comment>
<evidence type="ECO:0000313" key="10">
    <source>
        <dbReference type="Proteomes" id="UP000626109"/>
    </source>
</evidence>
<dbReference type="PANTHER" id="PTHR43321">
    <property type="entry name" value="GLUTAMATE DECARBOXYLASE"/>
    <property type="match status" value="1"/>
</dbReference>
<evidence type="ECO:0000313" key="9">
    <source>
        <dbReference type="EMBL" id="CAE8651309.1"/>
    </source>
</evidence>
<sequence length="536" mass="60182">MTTTTPTTITPTTTTPTITTTTTIITTTHLEENKRLRLHLEKLTGSSSHYYASADAVHECPDDDKMPTTGNSGGHVLQMIKDQHFLESSEKLNTSSYVNVYFEHEEIEAMNLGAKINLADQTVYPQSFKMHNQVLNMVAHLWNCPRPADFAEYGAFAGAGTVGSTEACLLAGLCLKFRWRGWYAKRHGMTEEQVKGVMPNLVLSTCFQAAWEKLFRYMDVEPKFVVPSKSSFAITAEEVEKLVDEKTIGVLCILGNHYGGQYDPVWEIDELLTKLNRQKGWQVGIHVDGASGGFVAPFQPDLPAWDFRLRGVLSISASGHKFGESCCGTGWIVWRQRKDLSEHVAISVSYLGGKADSYTLNFSRPASGIYVQYYKFFRLGRRGYQALSDNRTSNAKYLRDHLKALTYKGQPRFVMLDAGDTNCLPVVAAYLNPALELPYDDIDLQHTMMGYHWYVSGYKMCFLDPKDETTQPLFHDAAPDQTMFRVVVKANVTRVMLDHLIDSLKAALESMDQLSAGFTMLHLTKKSKQHFKGHAC</sequence>
<dbReference type="GO" id="GO:0030170">
    <property type="term" value="F:pyridoxal phosphate binding"/>
    <property type="evidence" value="ECO:0007669"/>
    <property type="project" value="InterPro"/>
</dbReference>
<evidence type="ECO:0000256" key="1">
    <source>
        <dbReference type="ARBA" id="ARBA00001933"/>
    </source>
</evidence>
<evidence type="ECO:0000256" key="8">
    <source>
        <dbReference type="RuleBase" id="RU000382"/>
    </source>
</evidence>
<evidence type="ECO:0000256" key="6">
    <source>
        <dbReference type="ARBA" id="ARBA00048868"/>
    </source>
</evidence>
<dbReference type="Gene3D" id="3.40.640.10">
    <property type="entry name" value="Type I PLP-dependent aspartate aminotransferase-like (Major domain)"/>
    <property type="match status" value="1"/>
</dbReference>
<evidence type="ECO:0000256" key="2">
    <source>
        <dbReference type="ARBA" id="ARBA00009533"/>
    </source>
</evidence>
<comment type="cofactor">
    <cofactor evidence="1 7 8">
        <name>pyridoxal 5'-phosphate</name>
        <dbReference type="ChEBI" id="CHEBI:597326"/>
    </cofactor>
</comment>
<dbReference type="InterPro" id="IPR015421">
    <property type="entry name" value="PyrdxlP-dep_Trfase_major"/>
</dbReference>
<dbReference type="Proteomes" id="UP000626109">
    <property type="component" value="Unassembled WGS sequence"/>
</dbReference>
<name>A0A813IEI6_POLGL</name>
<dbReference type="GO" id="GO:0005829">
    <property type="term" value="C:cytosol"/>
    <property type="evidence" value="ECO:0007669"/>
    <property type="project" value="TreeGrafter"/>
</dbReference>
<dbReference type="SUPFAM" id="SSF53383">
    <property type="entry name" value="PLP-dependent transferases"/>
    <property type="match status" value="1"/>
</dbReference>
<dbReference type="GO" id="GO:0006538">
    <property type="term" value="P:L-glutamate catabolic process"/>
    <property type="evidence" value="ECO:0007669"/>
    <property type="project" value="TreeGrafter"/>
</dbReference>
<dbReference type="GO" id="GO:0004351">
    <property type="term" value="F:glutamate decarboxylase activity"/>
    <property type="evidence" value="ECO:0007669"/>
    <property type="project" value="UniProtKB-EC"/>
</dbReference>
<dbReference type="AlphaFoldDB" id="A0A813IEI6"/>